<dbReference type="InterPro" id="IPR011991">
    <property type="entry name" value="ArsR-like_HTH"/>
</dbReference>
<accession>A0AAV3SJM7</accession>
<protein>
    <submittedName>
        <fullName evidence="2">Helix-turn-helix domain-containing protein</fullName>
    </submittedName>
</protein>
<reference evidence="3" key="2">
    <citation type="submission" date="2022-04" db="EMBL/GenBank/DDBJ databases">
        <title>Sequencing and genomic assembly of Halococcus dombrowskii.</title>
        <authorList>
            <person name="Lim S.W."/>
            <person name="MacLea K.S."/>
        </authorList>
    </citation>
    <scope>NUCLEOTIDE SEQUENCE</scope>
    <source>
        <strain evidence="3">H4</strain>
    </source>
</reference>
<dbReference type="EMBL" id="CP095005">
    <property type="protein sequence ID" value="UOO94203.1"/>
    <property type="molecule type" value="Genomic_DNA"/>
</dbReference>
<evidence type="ECO:0000256" key="1">
    <source>
        <dbReference type="SAM" id="MobiDB-lite"/>
    </source>
</evidence>
<feature type="compositionally biased region" description="Polar residues" evidence="1">
    <location>
        <begin position="8"/>
        <end position="23"/>
    </location>
</feature>
<dbReference type="CDD" id="cd00090">
    <property type="entry name" value="HTH_ARSR"/>
    <property type="match status" value="1"/>
</dbReference>
<reference evidence="2" key="1">
    <citation type="journal article" date="2014" name="Int. J. Syst. Evol. Microbiol.">
        <title>Complete genome sequence of Corynebacterium casei LMG S-19264T (=DSM 44701T), isolated from a smear-ripened cheese.</title>
        <authorList>
            <consortium name="US DOE Joint Genome Institute (JGI-PGF)"/>
            <person name="Walter F."/>
            <person name="Albersmeier A."/>
            <person name="Kalinowski J."/>
            <person name="Ruckert C."/>
        </authorList>
    </citation>
    <scope>NUCLEOTIDE SEQUENCE</scope>
    <source>
        <strain evidence="2">JCM 12289</strain>
    </source>
</reference>
<dbReference type="AlphaFoldDB" id="A0AAV3SJM7"/>
<reference evidence="2" key="3">
    <citation type="submission" date="2023-12" db="EMBL/GenBank/DDBJ databases">
        <authorList>
            <person name="Sun Q."/>
            <person name="Inoue M."/>
        </authorList>
    </citation>
    <scope>NUCLEOTIDE SEQUENCE</scope>
    <source>
        <strain evidence="2">JCM 12289</strain>
    </source>
</reference>
<dbReference type="InterPro" id="IPR036388">
    <property type="entry name" value="WH-like_DNA-bd_sf"/>
</dbReference>
<dbReference type="Pfam" id="PF12840">
    <property type="entry name" value="HTH_20"/>
    <property type="match status" value="1"/>
</dbReference>
<dbReference type="InterPro" id="IPR036390">
    <property type="entry name" value="WH_DNA-bd_sf"/>
</dbReference>
<feature type="region of interest" description="Disordered" evidence="1">
    <location>
        <begin position="1"/>
        <end position="40"/>
    </location>
</feature>
<dbReference type="RefSeq" id="WP_244699445.1">
    <property type="nucleotide sequence ID" value="NZ_BAAADN010000058.1"/>
</dbReference>
<dbReference type="SUPFAM" id="SSF46785">
    <property type="entry name" value="Winged helix' DNA-binding domain"/>
    <property type="match status" value="1"/>
</dbReference>
<dbReference type="Proteomes" id="UP001500962">
    <property type="component" value="Unassembled WGS sequence"/>
</dbReference>
<proteinExistence type="predicted"/>
<dbReference type="EMBL" id="BAAADN010000058">
    <property type="protein sequence ID" value="GAA0472703.1"/>
    <property type="molecule type" value="Genomic_DNA"/>
</dbReference>
<evidence type="ECO:0000313" key="4">
    <source>
        <dbReference type="Proteomes" id="UP000830542"/>
    </source>
</evidence>
<dbReference type="KEGG" id="hdo:MUK72_09490"/>
<evidence type="ECO:0000313" key="3">
    <source>
        <dbReference type="EMBL" id="UOO94203.1"/>
    </source>
</evidence>
<gene>
    <name evidence="2" type="ORF">GCM10008985_31790</name>
    <name evidence="3" type="ORF">MUK72_09490</name>
</gene>
<name>A0AAV3SJM7_HALDO</name>
<evidence type="ECO:0000313" key="2">
    <source>
        <dbReference type="EMBL" id="GAA0472703.1"/>
    </source>
</evidence>
<sequence length="150" mass="16651">MSDHVGSNRLSLIPSNTDTTDGSTGMARWTADDPDGPSLPTVLRSLDDDHCRAILSLLDSPKSASELRDECELSSSTVYRKLELLRESGLVREYTEVRRDGPNVTLYERDFSEITIGVDDDGGFTMSVTRPETDAEDRLATFWSAMKEES</sequence>
<dbReference type="Proteomes" id="UP000830542">
    <property type="component" value="Chromosome"/>
</dbReference>
<evidence type="ECO:0000313" key="5">
    <source>
        <dbReference type="Proteomes" id="UP001500962"/>
    </source>
</evidence>
<keyword evidence="4" id="KW-1185">Reference proteome</keyword>
<dbReference type="Gene3D" id="1.10.10.10">
    <property type="entry name" value="Winged helix-like DNA-binding domain superfamily/Winged helix DNA-binding domain"/>
    <property type="match status" value="1"/>
</dbReference>
<dbReference type="GeneID" id="71762080"/>
<organism evidence="2 5">
    <name type="scientific">Halococcus dombrowskii</name>
    <dbReference type="NCBI Taxonomy" id="179637"/>
    <lineage>
        <taxon>Archaea</taxon>
        <taxon>Methanobacteriati</taxon>
        <taxon>Methanobacteriota</taxon>
        <taxon>Stenosarchaea group</taxon>
        <taxon>Halobacteria</taxon>
        <taxon>Halobacteriales</taxon>
        <taxon>Halococcaceae</taxon>
        <taxon>Halococcus</taxon>
    </lineage>
</organism>